<dbReference type="Gene3D" id="3.30.450.150">
    <property type="entry name" value="Haem-degrading domain"/>
    <property type="match status" value="1"/>
</dbReference>
<dbReference type="OrthoDB" id="9815315at2"/>
<proteinExistence type="predicted"/>
<dbReference type="NCBIfam" id="NF002696">
    <property type="entry name" value="PRK02487.1-5"/>
    <property type="match status" value="1"/>
</dbReference>
<reference evidence="2" key="1">
    <citation type="submission" date="2019-09" db="EMBL/GenBank/DDBJ databases">
        <title>Mumia zhuanghuii sp. nov. isolated from the intestinal contents of plateau pika (Ochotona curzoniae) in the Qinghai-Tibet plateau of China.</title>
        <authorList>
            <person name="Tian Z."/>
        </authorList>
    </citation>
    <scope>NUCLEOTIDE SEQUENCE [LARGE SCALE GENOMIC DNA]</scope>
    <source>
        <strain evidence="2">JCM 30598</strain>
    </source>
</reference>
<dbReference type="PANTHER" id="PTHR28255">
    <property type="match status" value="1"/>
</dbReference>
<dbReference type="PIRSF" id="PIRSF008757">
    <property type="entry name" value="UCP008757"/>
    <property type="match status" value="1"/>
</dbReference>
<sequence length="161" mass="16878">MPRSADLTEPDLIAHLEAQNASIGFTSFTYDDAYALGTDIVQRAIDGDLGITTTILFGGQCVFHAARPGTSADNDDWLARKARVVARFNAPSLLVGAKLRLRGADLADLGLDRALYAPAGGGFPLRVNGSLVGFVGVSGLAQHDDHDLVVAALEAAIARHP</sequence>
<evidence type="ECO:0000313" key="1">
    <source>
        <dbReference type="EMBL" id="KAA9107911.1"/>
    </source>
</evidence>
<accession>A0A5J5J069</accession>
<name>A0A5J5J069_9MICO</name>
<dbReference type="Pfam" id="PF03928">
    <property type="entry name" value="HbpS-like"/>
    <property type="match status" value="1"/>
</dbReference>
<organism evidence="1 2">
    <name type="scientific">Microbacterium rhizomatis</name>
    <dbReference type="NCBI Taxonomy" id="1631477"/>
    <lineage>
        <taxon>Bacteria</taxon>
        <taxon>Bacillati</taxon>
        <taxon>Actinomycetota</taxon>
        <taxon>Actinomycetes</taxon>
        <taxon>Micrococcales</taxon>
        <taxon>Microbacteriaceae</taxon>
        <taxon>Microbacterium</taxon>
    </lineage>
</organism>
<protein>
    <submittedName>
        <fullName evidence="1">Heme-degrading domain-containing protein</fullName>
    </submittedName>
</protein>
<dbReference type="EMBL" id="VYSA01000002">
    <property type="protein sequence ID" value="KAA9107911.1"/>
    <property type="molecule type" value="Genomic_DNA"/>
</dbReference>
<evidence type="ECO:0000313" key="2">
    <source>
        <dbReference type="Proteomes" id="UP000325827"/>
    </source>
</evidence>
<keyword evidence="2" id="KW-1185">Reference proteome</keyword>
<dbReference type="AlphaFoldDB" id="A0A5J5J069"/>
<comment type="caution">
    <text evidence="1">The sequence shown here is derived from an EMBL/GenBank/DDBJ whole genome shotgun (WGS) entry which is preliminary data.</text>
</comment>
<dbReference type="InterPro" id="IPR038084">
    <property type="entry name" value="PduO/GlcC-like_sf"/>
</dbReference>
<dbReference type="SUPFAM" id="SSF143744">
    <property type="entry name" value="GlcG-like"/>
    <property type="match status" value="1"/>
</dbReference>
<dbReference type="InterPro" id="IPR010371">
    <property type="entry name" value="YBR137W-like"/>
</dbReference>
<dbReference type="RefSeq" id="WP_150448941.1">
    <property type="nucleotide sequence ID" value="NZ_VYSA01000002.1"/>
</dbReference>
<dbReference type="PANTHER" id="PTHR28255:SF1">
    <property type="entry name" value="UPF0303 PROTEIN YBR137W"/>
    <property type="match status" value="1"/>
</dbReference>
<gene>
    <name evidence="1" type="ORF">F6B43_10825</name>
</gene>
<dbReference type="InterPro" id="IPR005624">
    <property type="entry name" value="PduO/GlcC-like"/>
</dbReference>
<dbReference type="Proteomes" id="UP000325827">
    <property type="component" value="Unassembled WGS sequence"/>
</dbReference>